<dbReference type="Proteomes" id="UP000054485">
    <property type="component" value="Unassembled WGS sequence"/>
</dbReference>
<dbReference type="HOGENOM" id="CLU_1005347_0_0_1"/>
<dbReference type="EMBL" id="KN835724">
    <property type="protein sequence ID" value="KIK34644.1"/>
    <property type="molecule type" value="Genomic_DNA"/>
</dbReference>
<evidence type="ECO:0000256" key="1">
    <source>
        <dbReference type="SAM" id="MobiDB-lite"/>
    </source>
</evidence>
<evidence type="ECO:0000313" key="3">
    <source>
        <dbReference type="Proteomes" id="UP000054485"/>
    </source>
</evidence>
<keyword evidence="3" id="KW-1185">Reference proteome</keyword>
<evidence type="ECO:0008006" key="4">
    <source>
        <dbReference type="Google" id="ProtNLM"/>
    </source>
</evidence>
<organism evidence="2 3">
    <name type="scientific">Suillus luteus UH-Slu-Lm8-n1</name>
    <dbReference type="NCBI Taxonomy" id="930992"/>
    <lineage>
        <taxon>Eukaryota</taxon>
        <taxon>Fungi</taxon>
        <taxon>Dikarya</taxon>
        <taxon>Basidiomycota</taxon>
        <taxon>Agaricomycotina</taxon>
        <taxon>Agaricomycetes</taxon>
        <taxon>Agaricomycetidae</taxon>
        <taxon>Boletales</taxon>
        <taxon>Suillineae</taxon>
        <taxon>Suillaceae</taxon>
        <taxon>Suillus</taxon>
    </lineage>
</organism>
<dbReference type="AlphaFoldDB" id="A0A0D0A920"/>
<reference evidence="2 3" key="1">
    <citation type="submission" date="2014-04" db="EMBL/GenBank/DDBJ databases">
        <authorList>
            <consortium name="DOE Joint Genome Institute"/>
            <person name="Kuo A."/>
            <person name="Ruytinx J."/>
            <person name="Rineau F."/>
            <person name="Colpaert J."/>
            <person name="Kohler A."/>
            <person name="Nagy L.G."/>
            <person name="Floudas D."/>
            <person name="Copeland A."/>
            <person name="Barry K.W."/>
            <person name="Cichocki N."/>
            <person name="Veneault-Fourrey C."/>
            <person name="LaButti K."/>
            <person name="Lindquist E.A."/>
            <person name="Lipzen A."/>
            <person name="Lundell T."/>
            <person name="Morin E."/>
            <person name="Murat C."/>
            <person name="Sun H."/>
            <person name="Tunlid A."/>
            <person name="Henrissat B."/>
            <person name="Grigoriev I.V."/>
            <person name="Hibbett D.S."/>
            <person name="Martin F."/>
            <person name="Nordberg H.P."/>
            <person name="Cantor M.N."/>
            <person name="Hua S.X."/>
        </authorList>
    </citation>
    <scope>NUCLEOTIDE SEQUENCE [LARGE SCALE GENOMIC DNA]</scope>
    <source>
        <strain evidence="2 3">UH-Slu-Lm8-n1</strain>
    </source>
</reference>
<feature type="compositionally biased region" description="Basic and acidic residues" evidence="1">
    <location>
        <begin position="220"/>
        <end position="229"/>
    </location>
</feature>
<name>A0A0D0A920_9AGAM</name>
<gene>
    <name evidence="2" type="ORF">CY34DRAFT_17576</name>
</gene>
<dbReference type="OrthoDB" id="3041441at2759"/>
<feature type="compositionally biased region" description="Basic and acidic residues" evidence="1">
    <location>
        <begin position="238"/>
        <end position="248"/>
    </location>
</feature>
<evidence type="ECO:0000313" key="2">
    <source>
        <dbReference type="EMBL" id="KIK34644.1"/>
    </source>
</evidence>
<feature type="region of interest" description="Disordered" evidence="1">
    <location>
        <begin position="188"/>
        <end position="259"/>
    </location>
</feature>
<dbReference type="InParanoid" id="A0A0D0A920"/>
<sequence length="277" mass="31499">MHRAFDSENIIYSVLKHLKFSPKDLKNVAMTCSRLAGPALNILWSEQSSLAPLIMCLPHDTRKSMDSTIHLSREPTPSEWERLRMNASRVRRFSEPPHFYWRFPPATFFPNLCAFDPQALQQYRSDIPLIRKFMSPGLEALLLDVSTYFPMHKVERFLGALPVEAHVLPSFGKLPKLTQDQPRLFIQIPKRRIDTTKDDSSNGGNEVKQEEESQSLAEETQARETDTVKGDNSSDIESLEKEEDRSSESSDESEDECTLALRGAIVQINLPPPTSLV</sequence>
<dbReference type="STRING" id="930992.A0A0D0A920"/>
<protein>
    <recommendedName>
        <fullName evidence="4">F-box domain-containing protein</fullName>
    </recommendedName>
</protein>
<proteinExistence type="predicted"/>
<accession>A0A0D0A920</accession>
<reference evidence="3" key="2">
    <citation type="submission" date="2015-01" db="EMBL/GenBank/DDBJ databases">
        <title>Evolutionary Origins and Diversification of the Mycorrhizal Mutualists.</title>
        <authorList>
            <consortium name="DOE Joint Genome Institute"/>
            <consortium name="Mycorrhizal Genomics Consortium"/>
            <person name="Kohler A."/>
            <person name="Kuo A."/>
            <person name="Nagy L.G."/>
            <person name="Floudas D."/>
            <person name="Copeland A."/>
            <person name="Barry K.W."/>
            <person name="Cichocki N."/>
            <person name="Veneault-Fourrey C."/>
            <person name="LaButti K."/>
            <person name="Lindquist E.A."/>
            <person name="Lipzen A."/>
            <person name="Lundell T."/>
            <person name="Morin E."/>
            <person name="Murat C."/>
            <person name="Riley R."/>
            <person name="Ohm R."/>
            <person name="Sun H."/>
            <person name="Tunlid A."/>
            <person name="Henrissat B."/>
            <person name="Grigoriev I.V."/>
            <person name="Hibbett D.S."/>
            <person name="Martin F."/>
        </authorList>
    </citation>
    <scope>NUCLEOTIDE SEQUENCE [LARGE SCALE GENOMIC DNA]</scope>
    <source>
        <strain evidence="3">UH-Slu-Lm8-n1</strain>
    </source>
</reference>
<feature type="compositionally biased region" description="Basic and acidic residues" evidence="1">
    <location>
        <begin position="191"/>
        <end position="200"/>
    </location>
</feature>